<protein>
    <submittedName>
        <fullName evidence="9">PF1 P-type ATPase</fullName>
        <ecNumber evidence="9">3.6.3.8</ecNumber>
    </submittedName>
</protein>
<keyword evidence="3" id="KW-0547">Nucleotide-binding</keyword>
<name>A3LNL0_PICST</name>
<evidence type="ECO:0000256" key="4">
    <source>
        <dbReference type="ARBA" id="ARBA00022840"/>
    </source>
</evidence>
<dbReference type="OrthoDB" id="48943at2759"/>
<dbReference type="Gene3D" id="2.70.150.10">
    <property type="entry name" value="Calcium-transporting ATPase, cytoplasmic transduction domain A"/>
    <property type="match status" value="1"/>
</dbReference>
<dbReference type="GO" id="GO:0016787">
    <property type="term" value="F:hydrolase activity"/>
    <property type="evidence" value="ECO:0007669"/>
    <property type="project" value="UniProtKB-KW"/>
</dbReference>
<evidence type="ECO:0000313" key="10">
    <source>
        <dbReference type="Proteomes" id="UP000002258"/>
    </source>
</evidence>
<dbReference type="InterPro" id="IPR059000">
    <property type="entry name" value="ATPase_P-type_domA"/>
</dbReference>
<dbReference type="Pfam" id="PF00122">
    <property type="entry name" value="E1-E2_ATPase"/>
    <property type="match status" value="1"/>
</dbReference>
<dbReference type="GO" id="GO:0005789">
    <property type="term" value="C:endoplasmic reticulum membrane"/>
    <property type="evidence" value="ECO:0007669"/>
    <property type="project" value="TreeGrafter"/>
</dbReference>
<dbReference type="GO" id="GO:0006874">
    <property type="term" value="P:intracellular calcium ion homeostasis"/>
    <property type="evidence" value="ECO:0007669"/>
    <property type="project" value="TreeGrafter"/>
</dbReference>
<dbReference type="Proteomes" id="UP000002258">
    <property type="component" value="Chromosome 2"/>
</dbReference>
<dbReference type="InterPro" id="IPR006544">
    <property type="entry name" value="P-type_TPase_V"/>
</dbReference>
<keyword evidence="6" id="KW-1278">Translocase</keyword>
<dbReference type="eggNOG" id="KOG0209">
    <property type="taxonomic scope" value="Eukaryota"/>
</dbReference>
<dbReference type="EMBL" id="CP000496">
    <property type="protein sequence ID" value="ABN64875.2"/>
    <property type="molecule type" value="Genomic_DNA"/>
</dbReference>
<evidence type="ECO:0000256" key="5">
    <source>
        <dbReference type="ARBA" id="ARBA00022842"/>
    </source>
</evidence>
<sequence>MSNIIDNPDIAGAKLLVRTKGFLNRSLLYPYLWPKLALVPVLFDAYFSYCYEHVENGAFFYLMMVNMIIASWIRKIFILVFVSWVFRLCFPGFDFHNYSAVNTITEASHIRILTSPNHKSGKVCPIFRKKFHDGEEQVLFLYQRRHYLLNVKTQRFSPPAFLFDEEPELANFQSSTGLSGDLEKLVRNYGKNKFDIPVPTFKDLLQEPTIAHALEFVAFGGALSILNKMWYRSLLLLVVLVLVEMTTLFQRRAAFAKIQEMEVTPYTIYTYRDGKWKQLKTTELLPGDLVSVTRTSDDSTLPCDLLLTDGAAIVNEAMLSGEYTPLFKESIKLRPSAEKLQPEGLDKNSILHGGSFVLRVTKPENPIIPIAPDNGALAYVTKTGFETSQGCLVRRKILSTEQDTPGIIEVFLLILLILHDFEPHKWYEDSKGMISLFGKIIHSTSESLGLGNEK</sequence>
<evidence type="ECO:0000256" key="7">
    <source>
        <dbReference type="SAM" id="Phobius"/>
    </source>
</evidence>
<feature type="transmembrane region" description="Helical" evidence="7">
    <location>
        <begin position="229"/>
        <end position="249"/>
    </location>
</feature>
<evidence type="ECO:0000256" key="3">
    <source>
        <dbReference type="ARBA" id="ARBA00022741"/>
    </source>
</evidence>
<evidence type="ECO:0000256" key="6">
    <source>
        <dbReference type="ARBA" id="ARBA00022967"/>
    </source>
</evidence>
<dbReference type="GO" id="GO:0015662">
    <property type="term" value="F:P-type ion transporter activity"/>
    <property type="evidence" value="ECO:0007669"/>
    <property type="project" value="TreeGrafter"/>
</dbReference>
<keyword evidence="2" id="KW-0479">Metal-binding</keyword>
<dbReference type="InParanoid" id="A3LNL0"/>
<gene>
    <name evidence="9" type="primary">SPF1.2</name>
    <name evidence="9" type="ORF">PICST_29627</name>
</gene>
<dbReference type="SUPFAM" id="SSF81653">
    <property type="entry name" value="Calcium ATPase, transduction domain A"/>
    <property type="match status" value="1"/>
</dbReference>
<dbReference type="GO" id="GO:0019829">
    <property type="term" value="F:ATPase-coupled monoatomic cation transmembrane transporter activity"/>
    <property type="evidence" value="ECO:0007669"/>
    <property type="project" value="TreeGrafter"/>
</dbReference>
<organism evidence="9 10">
    <name type="scientific">Scheffersomyces stipitis (strain ATCC 58785 / CBS 6054 / NBRC 10063 / NRRL Y-11545)</name>
    <name type="common">Yeast</name>
    <name type="synonym">Pichia stipitis</name>
    <dbReference type="NCBI Taxonomy" id="322104"/>
    <lineage>
        <taxon>Eukaryota</taxon>
        <taxon>Fungi</taxon>
        <taxon>Dikarya</taxon>
        <taxon>Ascomycota</taxon>
        <taxon>Saccharomycotina</taxon>
        <taxon>Pichiomycetes</taxon>
        <taxon>Debaryomycetaceae</taxon>
        <taxon>Scheffersomyces</taxon>
    </lineage>
</organism>
<keyword evidence="5" id="KW-0460">Magnesium</keyword>
<dbReference type="GO" id="GO:0046872">
    <property type="term" value="F:metal ion binding"/>
    <property type="evidence" value="ECO:0007669"/>
    <property type="project" value="UniProtKB-KW"/>
</dbReference>
<dbReference type="OMA" id="RIMPIAP"/>
<dbReference type="GO" id="GO:0005524">
    <property type="term" value="F:ATP binding"/>
    <property type="evidence" value="ECO:0007669"/>
    <property type="project" value="UniProtKB-KW"/>
</dbReference>
<evidence type="ECO:0000313" key="9">
    <source>
        <dbReference type="EMBL" id="ABN64875.2"/>
    </source>
</evidence>
<dbReference type="KEGG" id="pic:PICST_29627"/>
<dbReference type="PANTHER" id="PTHR45630:SF7">
    <property type="entry name" value="ENDOPLASMIC RETICULUM TRANSMEMBRANE HELIX TRANSLOCASE"/>
    <property type="match status" value="1"/>
</dbReference>
<dbReference type="EC" id="3.6.3.8" evidence="9"/>
<keyword evidence="7" id="KW-0472">Membrane</keyword>
<reference evidence="9 10" key="1">
    <citation type="journal article" date="2007" name="Nat. Biotechnol.">
        <title>Genome sequence of the lignocellulose-bioconverting and xylose-fermenting yeast Pichia stipitis.</title>
        <authorList>
            <person name="Jeffries T.W."/>
            <person name="Grigoriev I.V."/>
            <person name="Grimwood J."/>
            <person name="Laplaza J.M."/>
            <person name="Aerts A."/>
            <person name="Salamov A."/>
            <person name="Schmutz J."/>
            <person name="Lindquist E."/>
            <person name="Dehal P."/>
            <person name="Shapiro H."/>
            <person name="Jin Y.S."/>
            <person name="Passoth V."/>
            <person name="Richardson P.M."/>
        </authorList>
    </citation>
    <scope>NUCLEOTIDE SEQUENCE [LARGE SCALE GENOMIC DNA]</scope>
    <source>
        <strain evidence="10">ATCC 58785 / CBS 6054 / NBRC 10063 / NRRL Y-11545</strain>
    </source>
</reference>
<feature type="transmembrane region" description="Helical" evidence="7">
    <location>
        <begin position="28"/>
        <end position="47"/>
    </location>
</feature>
<keyword evidence="10" id="KW-1185">Reference proteome</keyword>
<feature type="domain" description="P-type ATPase A" evidence="8">
    <location>
        <begin position="265"/>
        <end position="390"/>
    </location>
</feature>
<dbReference type="PANTHER" id="PTHR45630">
    <property type="entry name" value="CATION-TRANSPORTING ATPASE-RELATED"/>
    <property type="match status" value="1"/>
</dbReference>
<keyword evidence="9" id="KW-0378">Hydrolase</keyword>
<accession>A3LNL0</accession>
<keyword evidence="4" id="KW-0067">ATP-binding</keyword>
<proteinExistence type="predicted"/>
<keyword evidence="7" id="KW-0812">Transmembrane</keyword>
<keyword evidence="7" id="KW-1133">Transmembrane helix</keyword>
<dbReference type="HOGENOM" id="CLU_001828_4_2_1"/>
<evidence type="ECO:0000256" key="1">
    <source>
        <dbReference type="ARBA" id="ARBA00004141"/>
    </source>
</evidence>
<feature type="transmembrane region" description="Helical" evidence="7">
    <location>
        <begin position="59"/>
        <end position="86"/>
    </location>
</feature>
<comment type="subcellular location">
    <subcellularLocation>
        <location evidence="1">Membrane</location>
        <topology evidence="1">Multi-pass membrane protein</topology>
    </subcellularLocation>
</comment>
<dbReference type="GeneID" id="4836631"/>
<dbReference type="InterPro" id="IPR008250">
    <property type="entry name" value="ATPase_P-typ_transduc_dom_A_sf"/>
</dbReference>
<dbReference type="AlphaFoldDB" id="A3LNL0"/>
<evidence type="ECO:0000259" key="8">
    <source>
        <dbReference type="Pfam" id="PF00122"/>
    </source>
</evidence>
<dbReference type="RefSeq" id="XP_001382904.2">
    <property type="nucleotide sequence ID" value="XM_001382867.1"/>
</dbReference>
<evidence type="ECO:0000256" key="2">
    <source>
        <dbReference type="ARBA" id="ARBA00022723"/>
    </source>
</evidence>